<keyword evidence="1" id="KW-0175">Coiled coil</keyword>
<feature type="compositionally biased region" description="Polar residues" evidence="2">
    <location>
        <begin position="490"/>
        <end position="499"/>
    </location>
</feature>
<feature type="region of interest" description="Disordered" evidence="2">
    <location>
        <begin position="261"/>
        <end position="313"/>
    </location>
</feature>
<name>A0A1I8B614_MELHA</name>
<feature type="region of interest" description="Disordered" evidence="2">
    <location>
        <begin position="396"/>
        <end position="499"/>
    </location>
</feature>
<reference evidence="4" key="1">
    <citation type="submission" date="2016-11" db="UniProtKB">
        <authorList>
            <consortium name="WormBaseParasite"/>
        </authorList>
    </citation>
    <scope>IDENTIFICATION</scope>
</reference>
<organism evidence="3 4">
    <name type="scientific">Meloidogyne hapla</name>
    <name type="common">Root-knot nematode worm</name>
    <dbReference type="NCBI Taxonomy" id="6305"/>
    <lineage>
        <taxon>Eukaryota</taxon>
        <taxon>Metazoa</taxon>
        <taxon>Ecdysozoa</taxon>
        <taxon>Nematoda</taxon>
        <taxon>Chromadorea</taxon>
        <taxon>Rhabditida</taxon>
        <taxon>Tylenchina</taxon>
        <taxon>Tylenchomorpha</taxon>
        <taxon>Tylenchoidea</taxon>
        <taxon>Meloidogynidae</taxon>
        <taxon>Meloidogyninae</taxon>
        <taxon>Meloidogyne</taxon>
    </lineage>
</organism>
<dbReference type="WBParaSite" id="MhA1_Contig1483.frz3.gene1">
    <property type="protein sequence ID" value="MhA1_Contig1483.frz3.gene1"/>
    <property type="gene ID" value="MhA1_Contig1483.frz3.gene1"/>
</dbReference>
<feature type="compositionally biased region" description="Basic and acidic residues" evidence="2">
    <location>
        <begin position="409"/>
        <end position="422"/>
    </location>
</feature>
<dbReference type="AlphaFoldDB" id="A0A1I8B614"/>
<feature type="compositionally biased region" description="Polar residues" evidence="2">
    <location>
        <begin position="269"/>
        <end position="287"/>
    </location>
</feature>
<evidence type="ECO:0000313" key="3">
    <source>
        <dbReference type="Proteomes" id="UP000095281"/>
    </source>
</evidence>
<evidence type="ECO:0000256" key="1">
    <source>
        <dbReference type="SAM" id="Coils"/>
    </source>
</evidence>
<evidence type="ECO:0000256" key="2">
    <source>
        <dbReference type="SAM" id="MobiDB-lite"/>
    </source>
</evidence>
<evidence type="ECO:0000313" key="4">
    <source>
        <dbReference type="WBParaSite" id="MhA1_Contig1483.frz3.gene1"/>
    </source>
</evidence>
<sequence length="499" mass="56243">MDSFYVILPSNTNSVDGNTTSNFTVRMPDTLELDSGWTVALSNIIYPFSFSLLGDSDEQESITVFRRYGEKLVSIRIEIPDLSFASEEALEEALNAVLLDTWKKELERERLEEELKREEEENEKRRQELLTVGMVWERKRRAEESEAITKTEETTSIQQEVEKEDSPVFSFDVASRQLKKDGNFDMPKDFAYKFIKYLNNKIKGAQLPDVSLVTDSSIEMVRLKPQSDQKDLIITAIKNFLAPEEETVEAAPPTKTVIQNELSPKEETSQPVASPPSTKTVKQNDVPKQTKAAPETSDSQAESQKTETKETKRQEVVPVFSFDVVSRQLKKDGNFDMPKDLAYKFIKYLNNKIKGAQLPDVSLVTDISIEMVRLKPQSDQKDLFISAIKNFLAPEEETVEAAPPSNDRAPVKHTDFPKETSQHKAPPPPKSDSVKQNNVPKDKKPEAPPSPKSDSVKQNAKLPSPPKDIPKATTPETKITDQETEEENPAVSQGRITNN</sequence>
<dbReference type="Proteomes" id="UP000095281">
    <property type="component" value="Unplaced"/>
</dbReference>
<feature type="compositionally biased region" description="Basic and acidic residues" evidence="2">
    <location>
        <begin position="304"/>
        <end position="313"/>
    </location>
</feature>
<feature type="coiled-coil region" evidence="1">
    <location>
        <begin position="99"/>
        <end position="132"/>
    </location>
</feature>
<keyword evidence="3" id="KW-1185">Reference proteome</keyword>
<protein>
    <submittedName>
        <fullName evidence="4">Uncharacterized protein</fullName>
    </submittedName>
</protein>
<accession>A0A1I8B614</accession>
<proteinExistence type="predicted"/>